<dbReference type="InterPro" id="IPR002656">
    <property type="entry name" value="Acyl_transf_3_dom"/>
</dbReference>
<dbReference type="PANTHER" id="PTHR37312:SF1">
    <property type="entry name" value="MEMBRANE-BOUND ACYLTRANSFERASE YKRP-RELATED"/>
    <property type="match status" value="1"/>
</dbReference>
<keyword evidence="4" id="KW-1185">Reference proteome</keyword>
<sequence>MSIYRSPSNQDSFDHYGFIDNAKAIGMVLVVLGHSRGLPDYLVTLIFSFHVPLFFFISGFLIKSSKLDVSMFRNTKKVLRTLTIPYLLFFLLAFLYWLATRNIGVKALLSAGQAWYIPIVGLFTGLESDLFVDPPLWFFPCLIMTAISYHAARKFLTLTAATCIFVALAFAITLFWKYSPYRLPLGLDSMWIALSFYAIGQYVREKNFFNNIKPSYLFVILLIATALFFCAVGINNKVDLANMHFGRLPSLYLLTALLGIIATFAVSALFPVSRIASWISQNTLTIFPVHFIFLSLIRGVMISLHLISNDYIYGLAWSLGSSAFAILLCVPLVYFLRRLPFSIAGNRS</sequence>
<evidence type="ECO:0000259" key="2">
    <source>
        <dbReference type="Pfam" id="PF01757"/>
    </source>
</evidence>
<keyword evidence="1" id="KW-0812">Transmembrane</keyword>
<evidence type="ECO:0000313" key="4">
    <source>
        <dbReference type="Proteomes" id="UP000071778"/>
    </source>
</evidence>
<feature type="transmembrane region" description="Helical" evidence="1">
    <location>
        <begin position="250"/>
        <end position="272"/>
    </location>
</feature>
<keyword evidence="3" id="KW-0012">Acyltransferase</keyword>
<name>A0A127PSI6_9BURK</name>
<dbReference type="EMBL" id="CP013235">
    <property type="protein sequence ID" value="AMP10681.1"/>
    <property type="molecule type" value="Genomic_DNA"/>
</dbReference>
<feature type="domain" description="Acyltransferase 3" evidence="2">
    <location>
        <begin position="17"/>
        <end position="332"/>
    </location>
</feature>
<gene>
    <name evidence="3" type="ORF">CAter282_2960</name>
</gene>
<feature type="transmembrane region" description="Helical" evidence="1">
    <location>
        <begin position="82"/>
        <end position="99"/>
    </location>
</feature>
<dbReference type="PANTHER" id="PTHR37312">
    <property type="entry name" value="MEMBRANE-BOUND ACYLTRANSFERASE YKRP-RELATED"/>
    <property type="match status" value="1"/>
</dbReference>
<accession>A0A127PSI6</accession>
<feature type="transmembrane region" description="Helical" evidence="1">
    <location>
        <begin position="215"/>
        <end position="234"/>
    </location>
</feature>
<proteinExistence type="predicted"/>
<dbReference type="Pfam" id="PF01757">
    <property type="entry name" value="Acyl_transf_3"/>
    <property type="match status" value="1"/>
</dbReference>
<keyword evidence="1" id="KW-0472">Membrane</keyword>
<dbReference type="Proteomes" id="UP000071778">
    <property type="component" value="Chromosome"/>
</dbReference>
<evidence type="ECO:0000313" key="3">
    <source>
        <dbReference type="EMBL" id="AMP10681.1"/>
    </source>
</evidence>
<dbReference type="RefSeq" id="WP_061533871.1">
    <property type="nucleotide sequence ID" value="NZ_CP013233.1"/>
</dbReference>
<dbReference type="AlphaFoldDB" id="A0A127PSI6"/>
<dbReference type="PATRIC" id="fig|279058.17.peg.3216"/>
<organism evidence="3 4">
    <name type="scientific">Collimonas arenae</name>
    <dbReference type="NCBI Taxonomy" id="279058"/>
    <lineage>
        <taxon>Bacteria</taxon>
        <taxon>Pseudomonadati</taxon>
        <taxon>Pseudomonadota</taxon>
        <taxon>Betaproteobacteria</taxon>
        <taxon>Burkholderiales</taxon>
        <taxon>Oxalobacteraceae</taxon>
        <taxon>Collimonas</taxon>
    </lineage>
</organism>
<dbReference type="GO" id="GO:0016747">
    <property type="term" value="F:acyltransferase activity, transferring groups other than amino-acyl groups"/>
    <property type="evidence" value="ECO:0007669"/>
    <property type="project" value="InterPro"/>
</dbReference>
<keyword evidence="1" id="KW-1133">Transmembrane helix</keyword>
<feature type="transmembrane region" description="Helical" evidence="1">
    <location>
        <begin position="312"/>
        <end position="336"/>
    </location>
</feature>
<feature type="transmembrane region" description="Helical" evidence="1">
    <location>
        <begin position="136"/>
        <end position="152"/>
    </location>
</feature>
<dbReference type="InterPro" id="IPR052734">
    <property type="entry name" value="Nod_factor_acetyltransferase"/>
</dbReference>
<keyword evidence="3" id="KW-0808">Transferase</keyword>
<reference evidence="3 4" key="1">
    <citation type="submission" date="2015-11" db="EMBL/GenBank/DDBJ databases">
        <title>Exploring the genomic traits of fungus-feeding bacterial genus Collimonas.</title>
        <authorList>
            <person name="Song C."/>
            <person name="Schmidt R."/>
            <person name="de Jager V."/>
            <person name="Krzyzanowska D."/>
            <person name="Jongedijk E."/>
            <person name="Cankar K."/>
            <person name="Beekwilder J."/>
            <person name="van Veen A."/>
            <person name="de Boer W."/>
            <person name="van Veen J.A."/>
            <person name="Garbeva P."/>
        </authorList>
    </citation>
    <scope>NUCLEOTIDE SEQUENCE [LARGE SCALE GENOMIC DNA]</scope>
    <source>
        <strain evidence="3 4">Ter282</strain>
    </source>
</reference>
<feature type="transmembrane region" description="Helical" evidence="1">
    <location>
        <begin position="159"/>
        <end position="179"/>
    </location>
</feature>
<protein>
    <submittedName>
        <fullName evidence="3">Acyltransferase family protein</fullName>
    </submittedName>
</protein>
<evidence type="ECO:0000256" key="1">
    <source>
        <dbReference type="SAM" id="Phobius"/>
    </source>
</evidence>
<dbReference type="OrthoDB" id="9814956at2"/>
<feature type="transmembrane region" description="Helical" evidence="1">
    <location>
        <begin position="284"/>
        <end position="306"/>
    </location>
</feature>
<feature type="transmembrane region" description="Helical" evidence="1">
    <location>
        <begin position="41"/>
        <end position="62"/>
    </location>
</feature>